<evidence type="ECO:0000256" key="1">
    <source>
        <dbReference type="SAM" id="MobiDB-lite"/>
    </source>
</evidence>
<feature type="region of interest" description="Disordered" evidence="1">
    <location>
        <begin position="90"/>
        <end position="123"/>
    </location>
</feature>
<dbReference type="EMBL" id="OU963866">
    <property type="protein sequence ID" value="CAH0390064.1"/>
    <property type="molecule type" value="Genomic_DNA"/>
</dbReference>
<dbReference type="AlphaFoldDB" id="A0A9P0AEJ3"/>
<accession>A0A9P0AEJ3</accession>
<protein>
    <submittedName>
        <fullName evidence="2">Uncharacterized protein</fullName>
    </submittedName>
</protein>
<sequence length="164" mass="18053">MVMWVWPMTVGPPNTNNTPLEMHPHYASPFVRVEFPPNGQPAVITSSGERAPRNNVQPGPHPHRSTPMPPEYLTPARRDLNLPAALRMGIRTPRGPSALGPLKRKGYLPPRQPPGTDARTQGPHSEILGGAGITEPDTSTIPLDLYVLRGWSNAKIHWDLFKKG</sequence>
<dbReference type="Proteomes" id="UP001152759">
    <property type="component" value="Chromosome 5"/>
</dbReference>
<keyword evidence="3" id="KW-1185">Reference proteome</keyword>
<gene>
    <name evidence="2" type="ORF">BEMITA_LOCUS8824</name>
</gene>
<name>A0A9P0AEJ3_BEMTA</name>
<reference evidence="2" key="1">
    <citation type="submission" date="2021-12" db="EMBL/GenBank/DDBJ databases">
        <authorList>
            <person name="King R."/>
        </authorList>
    </citation>
    <scope>NUCLEOTIDE SEQUENCE</scope>
</reference>
<evidence type="ECO:0000313" key="2">
    <source>
        <dbReference type="EMBL" id="CAH0390064.1"/>
    </source>
</evidence>
<feature type="region of interest" description="Disordered" evidence="1">
    <location>
        <begin position="45"/>
        <end position="75"/>
    </location>
</feature>
<organism evidence="2 3">
    <name type="scientific">Bemisia tabaci</name>
    <name type="common">Sweetpotato whitefly</name>
    <name type="synonym">Aleurodes tabaci</name>
    <dbReference type="NCBI Taxonomy" id="7038"/>
    <lineage>
        <taxon>Eukaryota</taxon>
        <taxon>Metazoa</taxon>
        <taxon>Ecdysozoa</taxon>
        <taxon>Arthropoda</taxon>
        <taxon>Hexapoda</taxon>
        <taxon>Insecta</taxon>
        <taxon>Pterygota</taxon>
        <taxon>Neoptera</taxon>
        <taxon>Paraneoptera</taxon>
        <taxon>Hemiptera</taxon>
        <taxon>Sternorrhyncha</taxon>
        <taxon>Aleyrodoidea</taxon>
        <taxon>Aleyrodidae</taxon>
        <taxon>Aleyrodinae</taxon>
        <taxon>Bemisia</taxon>
    </lineage>
</organism>
<evidence type="ECO:0000313" key="3">
    <source>
        <dbReference type="Proteomes" id="UP001152759"/>
    </source>
</evidence>
<proteinExistence type="predicted"/>